<keyword evidence="5" id="KW-1185">Reference proteome</keyword>
<dbReference type="RefSeq" id="XP_016233381.1">
    <property type="nucleotide sequence ID" value="XM_016382678.1"/>
</dbReference>
<dbReference type="InterPro" id="IPR036291">
    <property type="entry name" value="NAD(P)-bd_dom_sf"/>
</dbReference>
<dbReference type="Proteomes" id="UP000053328">
    <property type="component" value="Unassembled WGS sequence"/>
</dbReference>
<dbReference type="AlphaFoldDB" id="A0A0D2B3E8"/>
<evidence type="ECO:0008006" key="6">
    <source>
        <dbReference type="Google" id="ProtNLM"/>
    </source>
</evidence>
<dbReference type="PRINTS" id="PR00081">
    <property type="entry name" value="GDHRDH"/>
</dbReference>
<dbReference type="InterPro" id="IPR002347">
    <property type="entry name" value="SDR_fam"/>
</dbReference>
<dbReference type="PRINTS" id="PR00080">
    <property type="entry name" value="SDRFAMILY"/>
</dbReference>
<dbReference type="CDD" id="cd05233">
    <property type="entry name" value="SDR_c"/>
    <property type="match status" value="1"/>
</dbReference>
<evidence type="ECO:0000256" key="3">
    <source>
        <dbReference type="ARBA" id="ARBA00023002"/>
    </source>
</evidence>
<dbReference type="OrthoDB" id="4131217at2759"/>
<sequence length="314" mass="33021">MTAVPKRRLAALSQQLVEGVPSEGTFENIPRVRHVAGPSTGERVKGKVVIVTGCNSPIGIGRASAHQYAANGARAVYICDYATDHLETHKREMAQLYPECAVHAVKMDVGDEEQVKSVVDQAVQSYGRLDVMFANAGVSGVPNTYEHVSADAFMNTLRVNTLGVFLCAKYAALAMQKTGEDKKYPGGSIIGTASVAGLRSNAGGTDYSASKAAVVSIAQTMSYQLAGTGVRVNALCPGVIETGMTKPMYDQARSRGTERKIGQLNPLQRGAVADEVARVALFLGSDEASYVNGQAWAVCGGLSAGHPFVPGKLA</sequence>
<dbReference type="STRING" id="91928.A0A0D2B3E8"/>
<keyword evidence="3" id="KW-0560">Oxidoreductase</keyword>
<evidence type="ECO:0000256" key="2">
    <source>
        <dbReference type="ARBA" id="ARBA00022857"/>
    </source>
</evidence>
<dbReference type="EMBL" id="KN847497">
    <property type="protein sequence ID" value="KIW13165.1"/>
    <property type="molecule type" value="Genomic_DNA"/>
</dbReference>
<evidence type="ECO:0000313" key="4">
    <source>
        <dbReference type="EMBL" id="KIW13165.1"/>
    </source>
</evidence>
<reference evidence="4 5" key="1">
    <citation type="submission" date="2015-01" db="EMBL/GenBank/DDBJ databases">
        <title>The Genome Sequence of Exophiala spinifera CBS89968.</title>
        <authorList>
            <consortium name="The Broad Institute Genomics Platform"/>
            <person name="Cuomo C."/>
            <person name="de Hoog S."/>
            <person name="Gorbushina A."/>
            <person name="Stielow B."/>
            <person name="Teixiera M."/>
            <person name="Abouelleil A."/>
            <person name="Chapman S.B."/>
            <person name="Priest M."/>
            <person name="Young S.K."/>
            <person name="Wortman J."/>
            <person name="Nusbaum C."/>
            <person name="Birren B."/>
        </authorList>
    </citation>
    <scope>NUCLEOTIDE SEQUENCE [LARGE SCALE GENOMIC DNA]</scope>
    <source>
        <strain evidence="4 5">CBS 89968</strain>
    </source>
</reference>
<dbReference type="PANTHER" id="PTHR43180:SF66">
    <property type="entry name" value="SHORT-CHAIN DEHYDROGENASE_REDUCTASE FAMILY PROTEIN"/>
    <property type="match status" value="1"/>
</dbReference>
<evidence type="ECO:0000256" key="1">
    <source>
        <dbReference type="ARBA" id="ARBA00006484"/>
    </source>
</evidence>
<proteinExistence type="inferred from homology"/>
<dbReference type="GeneID" id="27335435"/>
<dbReference type="PROSITE" id="PS00061">
    <property type="entry name" value="ADH_SHORT"/>
    <property type="match status" value="1"/>
</dbReference>
<dbReference type="VEuPathDB" id="FungiDB:PV08_08352"/>
<dbReference type="Gene3D" id="3.40.50.720">
    <property type="entry name" value="NAD(P)-binding Rossmann-like Domain"/>
    <property type="match status" value="1"/>
</dbReference>
<dbReference type="HOGENOM" id="CLU_010194_1_0_1"/>
<gene>
    <name evidence="4" type="ORF">PV08_08352</name>
</gene>
<dbReference type="GO" id="GO:0016491">
    <property type="term" value="F:oxidoreductase activity"/>
    <property type="evidence" value="ECO:0007669"/>
    <property type="project" value="UniProtKB-KW"/>
</dbReference>
<dbReference type="SUPFAM" id="SSF51735">
    <property type="entry name" value="NAD(P)-binding Rossmann-fold domains"/>
    <property type="match status" value="1"/>
</dbReference>
<dbReference type="FunFam" id="3.40.50.720:FF:000084">
    <property type="entry name" value="Short-chain dehydrogenase reductase"/>
    <property type="match status" value="1"/>
</dbReference>
<keyword evidence="2" id="KW-0521">NADP</keyword>
<protein>
    <recommendedName>
        <fullName evidence="6">3-oxoacyl-[acyl-carrier-protein] reductase</fullName>
    </recommendedName>
</protein>
<organism evidence="4 5">
    <name type="scientific">Exophiala spinifera</name>
    <dbReference type="NCBI Taxonomy" id="91928"/>
    <lineage>
        <taxon>Eukaryota</taxon>
        <taxon>Fungi</taxon>
        <taxon>Dikarya</taxon>
        <taxon>Ascomycota</taxon>
        <taxon>Pezizomycotina</taxon>
        <taxon>Eurotiomycetes</taxon>
        <taxon>Chaetothyriomycetidae</taxon>
        <taxon>Chaetothyriales</taxon>
        <taxon>Herpotrichiellaceae</taxon>
        <taxon>Exophiala</taxon>
    </lineage>
</organism>
<dbReference type="PANTHER" id="PTHR43180">
    <property type="entry name" value="3-OXOACYL-(ACYL-CARRIER-PROTEIN) REDUCTASE (AFU_ORTHOLOGUE AFUA_6G11210)"/>
    <property type="match status" value="1"/>
</dbReference>
<comment type="similarity">
    <text evidence="1">Belongs to the short-chain dehydrogenases/reductases (SDR) family.</text>
</comment>
<name>A0A0D2B3E8_9EURO</name>
<dbReference type="InterPro" id="IPR020904">
    <property type="entry name" value="Sc_DH/Rdtase_CS"/>
</dbReference>
<dbReference type="Pfam" id="PF13561">
    <property type="entry name" value="adh_short_C2"/>
    <property type="match status" value="1"/>
</dbReference>
<accession>A0A0D2B3E8</accession>
<evidence type="ECO:0000313" key="5">
    <source>
        <dbReference type="Proteomes" id="UP000053328"/>
    </source>
</evidence>